<dbReference type="PANTHER" id="PTHR11999:SF70">
    <property type="entry name" value="MIP05841P"/>
    <property type="match status" value="1"/>
</dbReference>
<dbReference type="PANTHER" id="PTHR11999">
    <property type="entry name" value="GROUP II PYRIDOXAL-5-PHOSPHATE DECARBOXYLASE"/>
    <property type="match status" value="1"/>
</dbReference>
<protein>
    <submittedName>
        <fullName evidence="7">Pyridoxal-dependent decarboxylase</fullName>
    </submittedName>
</protein>
<dbReference type="InterPro" id="IPR015422">
    <property type="entry name" value="PyrdxlP-dep_Trfase_small"/>
</dbReference>
<dbReference type="Proteomes" id="UP001501020">
    <property type="component" value="Unassembled WGS sequence"/>
</dbReference>
<dbReference type="InterPro" id="IPR002129">
    <property type="entry name" value="PyrdxlP-dep_de-COase"/>
</dbReference>
<dbReference type="PRINTS" id="PR00800">
    <property type="entry name" value="YHDCRBOXLASE"/>
</dbReference>
<gene>
    <name evidence="7" type="ORF">GCM10009727_69430</name>
</gene>
<reference evidence="7 8" key="1">
    <citation type="journal article" date="2019" name="Int. J. Syst. Evol. Microbiol.">
        <title>The Global Catalogue of Microorganisms (GCM) 10K type strain sequencing project: providing services to taxonomists for standard genome sequencing and annotation.</title>
        <authorList>
            <consortium name="The Broad Institute Genomics Platform"/>
            <consortium name="The Broad Institute Genome Sequencing Center for Infectious Disease"/>
            <person name="Wu L."/>
            <person name="Ma J."/>
        </authorList>
    </citation>
    <scope>NUCLEOTIDE SEQUENCE [LARGE SCALE GENOMIC DNA]</scope>
    <source>
        <strain evidence="7 8">JCM 13850</strain>
    </source>
</reference>
<evidence type="ECO:0000256" key="3">
    <source>
        <dbReference type="ARBA" id="ARBA00022793"/>
    </source>
</evidence>
<evidence type="ECO:0000313" key="8">
    <source>
        <dbReference type="Proteomes" id="UP001501020"/>
    </source>
</evidence>
<comment type="caution">
    <text evidence="7">The sequence shown here is derived from an EMBL/GenBank/DDBJ whole genome shotgun (WGS) entry which is preliminary data.</text>
</comment>
<dbReference type="InterPro" id="IPR010977">
    <property type="entry name" value="Aromatic_deC"/>
</dbReference>
<sequence>MGDPLDERDIAGAALGLVADAAGPYLGGLAERPVHDRAMDVLLDELDGPLPERGEGSVAAVERLVRVGTGAATHSSGPRFFHFVVGGSTPAAMAGDWTASLLDQAAGLWLTSPLAARAETVVLRWLKELFGLPASFGGVLTPSATLAHVTGLACARHWWAERHGVDVASRGLAGLPVMPVFSSGLVHVSTRKALQILGCGRDTLRVFARDDAGRVDLAAMDAALAEAGGAAVIVANLGEVNTGDSDPIAELADLAERHGAWLHVDGAFGLFSTLSPRSAHLARGVERADSVTADGHKWLNVPYESGFSFVRDPGVLSRAFGAWGAAYLPDEDGERVNYNMLGPESSRRARALPIWATLRAYGRDGYRAMVERHLDVAAHLGKLVEEAPDLELLAPVQLCVVCFRYRPPGVPEDRLDELNARLGEALLEDGRVYAGTSTYRGMTVFRPAPLNWRTTTADVERLVEVLRELAADLAP</sequence>
<evidence type="ECO:0000256" key="4">
    <source>
        <dbReference type="ARBA" id="ARBA00022898"/>
    </source>
</evidence>
<keyword evidence="3" id="KW-0210">Decarboxylase</keyword>
<dbReference type="Gene3D" id="3.90.1150.10">
    <property type="entry name" value="Aspartate Aminotransferase, domain 1"/>
    <property type="match status" value="1"/>
</dbReference>
<dbReference type="SUPFAM" id="SSF53383">
    <property type="entry name" value="PLP-dependent transferases"/>
    <property type="match status" value="1"/>
</dbReference>
<keyword evidence="5 6" id="KW-0456">Lyase</keyword>
<keyword evidence="4 6" id="KW-0663">Pyridoxal phosphate</keyword>
<evidence type="ECO:0000256" key="6">
    <source>
        <dbReference type="RuleBase" id="RU000382"/>
    </source>
</evidence>
<comment type="cofactor">
    <cofactor evidence="1 6">
        <name>pyridoxal 5'-phosphate</name>
        <dbReference type="ChEBI" id="CHEBI:597326"/>
    </cofactor>
</comment>
<evidence type="ECO:0000256" key="2">
    <source>
        <dbReference type="ARBA" id="ARBA00009533"/>
    </source>
</evidence>
<evidence type="ECO:0000256" key="1">
    <source>
        <dbReference type="ARBA" id="ARBA00001933"/>
    </source>
</evidence>
<accession>A0ABN3ABP2</accession>
<dbReference type="InterPro" id="IPR015424">
    <property type="entry name" value="PyrdxlP-dep_Trfase"/>
</dbReference>
<dbReference type="InterPro" id="IPR015421">
    <property type="entry name" value="PyrdxlP-dep_Trfase_major"/>
</dbReference>
<dbReference type="Pfam" id="PF00282">
    <property type="entry name" value="Pyridoxal_deC"/>
    <property type="match status" value="1"/>
</dbReference>
<keyword evidence="8" id="KW-1185">Reference proteome</keyword>
<name>A0ABN3ABP2_9ACTN</name>
<evidence type="ECO:0000313" key="7">
    <source>
        <dbReference type="EMBL" id="GAA2158561.1"/>
    </source>
</evidence>
<dbReference type="Gene3D" id="3.40.640.10">
    <property type="entry name" value="Type I PLP-dependent aspartate aminotransferase-like (Major domain)"/>
    <property type="match status" value="1"/>
</dbReference>
<dbReference type="RefSeq" id="WP_344277236.1">
    <property type="nucleotide sequence ID" value="NZ_BAAAMR010000080.1"/>
</dbReference>
<dbReference type="EMBL" id="BAAAMR010000080">
    <property type="protein sequence ID" value="GAA2158561.1"/>
    <property type="molecule type" value="Genomic_DNA"/>
</dbReference>
<evidence type="ECO:0000256" key="5">
    <source>
        <dbReference type="ARBA" id="ARBA00023239"/>
    </source>
</evidence>
<organism evidence="7 8">
    <name type="scientific">Actinomadura napierensis</name>
    <dbReference type="NCBI Taxonomy" id="267854"/>
    <lineage>
        <taxon>Bacteria</taxon>
        <taxon>Bacillati</taxon>
        <taxon>Actinomycetota</taxon>
        <taxon>Actinomycetes</taxon>
        <taxon>Streptosporangiales</taxon>
        <taxon>Thermomonosporaceae</taxon>
        <taxon>Actinomadura</taxon>
    </lineage>
</organism>
<proteinExistence type="inferred from homology"/>
<comment type="similarity">
    <text evidence="2 6">Belongs to the group II decarboxylase family.</text>
</comment>